<gene>
    <name evidence="1" type="ORF">MGAL_10B082194</name>
</gene>
<dbReference type="Proteomes" id="UP000596742">
    <property type="component" value="Unassembled WGS sequence"/>
</dbReference>
<dbReference type="EMBL" id="UYJE01001152">
    <property type="protein sequence ID" value="VDH99561.1"/>
    <property type="molecule type" value="Genomic_DNA"/>
</dbReference>
<organism evidence="1 2">
    <name type="scientific">Mytilus galloprovincialis</name>
    <name type="common">Mediterranean mussel</name>
    <dbReference type="NCBI Taxonomy" id="29158"/>
    <lineage>
        <taxon>Eukaryota</taxon>
        <taxon>Metazoa</taxon>
        <taxon>Spiralia</taxon>
        <taxon>Lophotrochozoa</taxon>
        <taxon>Mollusca</taxon>
        <taxon>Bivalvia</taxon>
        <taxon>Autobranchia</taxon>
        <taxon>Pteriomorphia</taxon>
        <taxon>Mytilida</taxon>
        <taxon>Mytiloidea</taxon>
        <taxon>Mytilidae</taxon>
        <taxon>Mytilinae</taxon>
        <taxon>Mytilus</taxon>
    </lineage>
</organism>
<keyword evidence="2" id="KW-1185">Reference proteome</keyword>
<reference evidence="1" key="1">
    <citation type="submission" date="2018-11" db="EMBL/GenBank/DDBJ databases">
        <authorList>
            <person name="Alioto T."/>
            <person name="Alioto T."/>
        </authorList>
    </citation>
    <scope>NUCLEOTIDE SEQUENCE</scope>
</reference>
<proteinExistence type="predicted"/>
<comment type="caution">
    <text evidence="1">The sequence shown here is derived from an EMBL/GenBank/DDBJ whole genome shotgun (WGS) entry which is preliminary data.</text>
</comment>
<sequence>MLGTTDTTIGDSFVQIPEWELESGFDPLNVTVRGKPAWLTLKGRVPSLTNLSPRAEEVYHDNVLFDIDSLQLRDPDKFVSGQLHNCVSEWRLILDENAHQDVVKWLEDGVDVGEFFFDVLRETLREEIMTLKYPLEIIFRMQLFVKNTLLLYQKNCAREFQLGASNFWEG</sequence>
<dbReference type="OrthoDB" id="5989765at2759"/>
<evidence type="ECO:0000313" key="1">
    <source>
        <dbReference type="EMBL" id="VDH99561.1"/>
    </source>
</evidence>
<name>A0A8B6C4Y2_MYTGA</name>
<accession>A0A8B6C4Y2</accession>
<protein>
    <submittedName>
        <fullName evidence="1">Uncharacterized protein</fullName>
    </submittedName>
</protein>
<evidence type="ECO:0000313" key="2">
    <source>
        <dbReference type="Proteomes" id="UP000596742"/>
    </source>
</evidence>
<dbReference type="AlphaFoldDB" id="A0A8B6C4Y2"/>